<sequence>MGCMTDLDTTEVIMNNQVVASEDSDHPNVHLEIVQQQGAMVELKLIVPEELQDVQFVVDILYPEEDVVVVKAKLVHGQCDHDKRVAARSGDTVTLQFWSDDQCVSVVAGWATGHEAVRLTPVLQVCPQAGEQQQEQQIIKDELKEQAAAYKEDLDRVVANDKKEHPHDDKDHDFSKSDHRREDHHHHHHHHHRDHAKDDDGDKDARQVQEEKNSRERPEDKSDKARARQRIKERQRALMQEKEKLEVQQHKNDDKSRPIEQGIDLDTTWFLYGLAILLVGHLLVVQGCRVVAAGGDYSSLNGKGRRTH</sequence>
<feature type="compositionally biased region" description="Basic and acidic residues" evidence="2">
    <location>
        <begin position="195"/>
        <end position="233"/>
    </location>
</feature>
<feature type="region of interest" description="Disordered" evidence="2">
    <location>
        <begin position="160"/>
        <end position="233"/>
    </location>
</feature>
<feature type="region of interest" description="Disordered" evidence="2">
    <location>
        <begin position="240"/>
        <end position="259"/>
    </location>
</feature>
<protein>
    <submittedName>
        <fullName evidence="3">Uncharacterized protein</fullName>
    </submittedName>
</protein>
<dbReference type="AlphaFoldDB" id="A0A9N8H3P2"/>
<feature type="compositionally biased region" description="Basic residues" evidence="2">
    <location>
        <begin position="182"/>
        <end position="194"/>
    </location>
</feature>
<evidence type="ECO:0000313" key="4">
    <source>
        <dbReference type="Proteomes" id="UP001153069"/>
    </source>
</evidence>
<keyword evidence="4" id="KW-1185">Reference proteome</keyword>
<organism evidence="3 4">
    <name type="scientific">Seminavis robusta</name>
    <dbReference type="NCBI Taxonomy" id="568900"/>
    <lineage>
        <taxon>Eukaryota</taxon>
        <taxon>Sar</taxon>
        <taxon>Stramenopiles</taxon>
        <taxon>Ochrophyta</taxon>
        <taxon>Bacillariophyta</taxon>
        <taxon>Bacillariophyceae</taxon>
        <taxon>Bacillariophycidae</taxon>
        <taxon>Naviculales</taxon>
        <taxon>Naviculaceae</taxon>
        <taxon>Seminavis</taxon>
    </lineage>
</organism>
<feature type="compositionally biased region" description="Basic and acidic residues" evidence="2">
    <location>
        <begin position="240"/>
        <end position="258"/>
    </location>
</feature>
<gene>
    <name evidence="3" type="ORF">SEMRO_43_G026140.1</name>
</gene>
<evidence type="ECO:0000256" key="1">
    <source>
        <dbReference type="SAM" id="Coils"/>
    </source>
</evidence>
<accession>A0A9N8H3P2</accession>
<evidence type="ECO:0000256" key="2">
    <source>
        <dbReference type="SAM" id="MobiDB-lite"/>
    </source>
</evidence>
<feature type="compositionally biased region" description="Basic and acidic residues" evidence="2">
    <location>
        <begin position="160"/>
        <end position="181"/>
    </location>
</feature>
<keyword evidence="1" id="KW-0175">Coiled coil</keyword>
<name>A0A9N8H3P2_9STRA</name>
<dbReference type="EMBL" id="CAICTM010000043">
    <property type="protein sequence ID" value="CAB9498687.1"/>
    <property type="molecule type" value="Genomic_DNA"/>
</dbReference>
<evidence type="ECO:0000313" key="3">
    <source>
        <dbReference type="EMBL" id="CAB9498687.1"/>
    </source>
</evidence>
<feature type="coiled-coil region" evidence="1">
    <location>
        <begin position="133"/>
        <end position="160"/>
    </location>
</feature>
<proteinExistence type="predicted"/>
<reference evidence="3" key="1">
    <citation type="submission" date="2020-06" db="EMBL/GenBank/DDBJ databases">
        <authorList>
            <consortium name="Plant Systems Biology data submission"/>
        </authorList>
    </citation>
    <scope>NUCLEOTIDE SEQUENCE</scope>
    <source>
        <strain evidence="3">D6</strain>
    </source>
</reference>
<dbReference type="OrthoDB" id="45198at2759"/>
<comment type="caution">
    <text evidence="3">The sequence shown here is derived from an EMBL/GenBank/DDBJ whole genome shotgun (WGS) entry which is preliminary data.</text>
</comment>
<dbReference type="Proteomes" id="UP001153069">
    <property type="component" value="Unassembled WGS sequence"/>
</dbReference>